<comment type="function">
    <text evidence="5">Involved in the post-translational conjugation of arginine to the N-terminal aspartate or glutamate of a protein. This arginylation is required for degradation of the protein via the ubiquitin pathway.</text>
</comment>
<evidence type="ECO:0000256" key="3">
    <source>
        <dbReference type="ARBA" id="ARBA00022786"/>
    </source>
</evidence>
<evidence type="ECO:0000256" key="6">
    <source>
        <dbReference type="SAM" id="MobiDB-lite"/>
    </source>
</evidence>
<dbReference type="InterPro" id="IPR007471">
    <property type="entry name" value="N-end_Aminoacyl_Trfase_N"/>
</dbReference>
<protein>
    <recommendedName>
        <fullName evidence="5">Arginyl-tRNA--protein transferase 1</fullName>
        <shortName evidence="5">Arginyltransferase 1</shortName>
        <shortName evidence="5">R-transferase 1</shortName>
        <ecNumber evidence="5">2.3.2.8</ecNumber>
    </recommendedName>
    <alternativeName>
        <fullName evidence="5">Arginine-tRNA--protein transferase 1</fullName>
    </alternativeName>
</protein>
<dbReference type="PIRSF" id="PIRSF037207">
    <property type="entry name" value="ATE1_euk"/>
    <property type="match status" value="1"/>
</dbReference>
<dbReference type="GO" id="GO:0004057">
    <property type="term" value="F:arginyl-tRNA--protein transferase activity"/>
    <property type="evidence" value="ECO:0007669"/>
    <property type="project" value="UniProtKB-EC"/>
</dbReference>
<dbReference type="VEuPathDB" id="FungiDB:LCOR_04659.1"/>
<dbReference type="GO" id="GO:0005737">
    <property type="term" value="C:cytoplasm"/>
    <property type="evidence" value="ECO:0007669"/>
    <property type="project" value="TreeGrafter"/>
</dbReference>
<dbReference type="InterPro" id="IPR017137">
    <property type="entry name" value="Arg-tRNA-P_Trfase_1_euk"/>
</dbReference>
<keyword evidence="4 5" id="KW-0012">Acyltransferase</keyword>
<dbReference type="InterPro" id="IPR007472">
    <property type="entry name" value="N-end_Aminoacyl_Trfase_C"/>
</dbReference>
<keyword evidence="2 5" id="KW-0808">Transferase</keyword>
<evidence type="ECO:0000259" key="7">
    <source>
        <dbReference type="Pfam" id="PF04376"/>
    </source>
</evidence>
<dbReference type="PANTHER" id="PTHR21367:SF1">
    <property type="entry name" value="ARGINYL-TRNA--PROTEIN TRANSFERASE 1"/>
    <property type="match status" value="1"/>
</dbReference>
<dbReference type="SUPFAM" id="SSF55729">
    <property type="entry name" value="Acyl-CoA N-acyltransferases (Nat)"/>
    <property type="match status" value="1"/>
</dbReference>
<feature type="domain" description="N-end aminoacyl transferase N-terminal" evidence="7">
    <location>
        <begin position="18"/>
        <end position="90"/>
    </location>
</feature>
<sequence>MGKQQWTSLVSPVGRNNHECGYCHSDDDTSYTYGLWTHSLACADYQAFIDRGWRRSGKYLYKPDLSKSCCPQYTIRLDASKFKVSKSQRKVLSKFNRYIEGTWEPHAEDHPMKEKKPSHPSKVNPDSNKSLSENIHIVEDKDGFKHKLQIVLEHSSYTDEKFELFRAYQVHVHKDEYSEVSSKSFKRFLVDTPLKPESVSGIDRSVAGAYGSFHQKYILDGKLIAMAVLDILPKCVSSVYFMYHPDYGFLGLGKYSALREIGLAQELSQASSDLHWYYMGYYIHSCPKMNYKGSYQPSDLLDPETYKWYPIEDCKKWLDKNKFVCFSKPEGEGYQYDDDRIPGTLDISKVTPMDATKVRVKISDDEAVPVTALVGWYSSEDFQALILEYIAIVGKELIPRLVVT</sequence>
<dbReference type="EC" id="2.3.2.8" evidence="5"/>
<evidence type="ECO:0000256" key="4">
    <source>
        <dbReference type="ARBA" id="ARBA00023315"/>
    </source>
</evidence>
<evidence type="ECO:0000313" key="10">
    <source>
        <dbReference type="Proteomes" id="UP000027586"/>
    </source>
</evidence>
<dbReference type="InterPro" id="IPR030700">
    <property type="entry name" value="N-end_Aminoacyl_Trfase"/>
</dbReference>
<keyword evidence="10" id="KW-1185">Reference proteome</keyword>
<feature type="compositionally biased region" description="Basic and acidic residues" evidence="6">
    <location>
        <begin position="106"/>
        <end position="117"/>
    </location>
</feature>
<dbReference type="Pfam" id="PF04377">
    <property type="entry name" value="ATE_C"/>
    <property type="match status" value="1"/>
</dbReference>
<dbReference type="OrthoDB" id="74183at2759"/>
<comment type="catalytic activity">
    <reaction evidence="5">
        <text>an N-terminal L-alpha-aminoacyl-[protein] + L-arginyl-tRNA(Arg) = an N-terminal L-arginyl-L-aminoacyl-[protein] + tRNA(Arg) + H(+)</text>
        <dbReference type="Rhea" id="RHEA:10208"/>
        <dbReference type="Rhea" id="RHEA-COMP:9658"/>
        <dbReference type="Rhea" id="RHEA-COMP:9673"/>
        <dbReference type="Rhea" id="RHEA-COMP:10636"/>
        <dbReference type="Rhea" id="RHEA-COMP:10638"/>
        <dbReference type="ChEBI" id="CHEBI:15378"/>
        <dbReference type="ChEBI" id="CHEBI:78442"/>
        <dbReference type="ChEBI" id="CHEBI:78513"/>
        <dbReference type="ChEBI" id="CHEBI:78597"/>
        <dbReference type="ChEBI" id="CHEBI:83562"/>
        <dbReference type="EC" id="2.3.2.8"/>
    </reaction>
</comment>
<dbReference type="STRING" id="1263082.A0A068RUJ7"/>
<dbReference type="AlphaFoldDB" id="A0A068RUJ7"/>
<name>A0A068RUJ7_9FUNG</name>
<dbReference type="PANTHER" id="PTHR21367">
    <property type="entry name" value="ARGININE-TRNA-PROTEIN TRANSFERASE 1"/>
    <property type="match status" value="1"/>
</dbReference>
<comment type="caution">
    <text evidence="9">The sequence shown here is derived from an EMBL/GenBank/DDBJ whole genome shotgun (WGS) entry which is preliminary data.</text>
</comment>
<evidence type="ECO:0000256" key="1">
    <source>
        <dbReference type="ARBA" id="ARBA00009991"/>
    </source>
</evidence>
<comment type="similarity">
    <text evidence="1 5">Belongs to the R-transferase family.</text>
</comment>
<gene>
    <name evidence="9" type="ORF">LCOR_04659.1</name>
</gene>
<evidence type="ECO:0000256" key="5">
    <source>
        <dbReference type="PIRNR" id="PIRNR037207"/>
    </source>
</evidence>
<organism evidence="9 10">
    <name type="scientific">Lichtheimia corymbifera JMRC:FSU:9682</name>
    <dbReference type="NCBI Taxonomy" id="1263082"/>
    <lineage>
        <taxon>Eukaryota</taxon>
        <taxon>Fungi</taxon>
        <taxon>Fungi incertae sedis</taxon>
        <taxon>Mucoromycota</taxon>
        <taxon>Mucoromycotina</taxon>
        <taxon>Mucoromycetes</taxon>
        <taxon>Mucorales</taxon>
        <taxon>Lichtheimiaceae</taxon>
        <taxon>Lichtheimia</taxon>
    </lineage>
</organism>
<accession>A0A068RUJ7</accession>
<dbReference type="InterPro" id="IPR016181">
    <property type="entry name" value="Acyl_CoA_acyltransferase"/>
</dbReference>
<evidence type="ECO:0000256" key="2">
    <source>
        <dbReference type="ARBA" id="ARBA00022679"/>
    </source>
</evidence>
<dbReference type="Pfam" id="PF04376">
    <property type="entry name" value="ATE_N"/>
    <property type="match status" value="1"/>
</dbReference>
<dbReference type="Proteomes" id="UP000027586">
    <property type="component" value="Unassembled WGS sequence"/>
</dbReference>
<evidence type="ECO:0000259" key="8">
    <source>
        <dbReference type="Pfam" id="PF04377"/>
    </source>
</evidence>
<keyword evidence="3 5" id="KW-0833">Ubl conjugation pathway</keyword>
<feature type="region of interest" description="Disordered" evidence="6">
    <location>
        <begin position="106"/>
        <end position="129"/>
    </location>
</feature>
<dbReference type="EMBL" id="CBTN010000016">
    <property type="protein sequence ID" value="CDH53292.1"/>
    <property type="molecule type" value="Genomic_DNA"/>
</dbReference>
<reference evidence="9" key="1">
    <citation type="submission" date="2013-08" db="EMBL/GenBank/DDBJ databases">
        <title>Gene expansion shapes genome architecture in the human pathogen Lichtheimia corymbifera: an evolutionary genomics analysis in the ancient terrestrial Mucorales (Mucoromycotina).</title>
        <authorList>
            <person name="Schwartze V.U."/>
            <person name="Winter S."/>
            <person name="Shelest E."/>
            <person name="Marcet-Houben M."/>
            <person name="Horn F."/>
            <person name="Wehner S."/>
            <person name="Hoffmann K."/>
            <person name="Riege K."/>
            <person name="Sammeth M."/>
            <person name="Nowrousian M."/>
            <person name="Valiante V."/>
            <person name="Linde J."/>
            <person name="Jacobsen I.D."/>
            <person name="Marz M."/>
            <person name="Brakhage A.A."/>
            <person name="Gabaldon T."/>
            <person name="Bocker S."/>
            <person name="Voigt K."/>
        </authorList>
    </citation>
    <scope>NUCLEOTIDE SEQUENCE [LARGE SCALE GENOMIC DNA]</scope>
    <source>
        <strain evidence="9">FSU 9682</strain>
    </source>
</reference>
<proteinExistence type="inferred from homology"/>
<evidence type="ECO:0000313" key="9">
    <source>
        <dbReference type="EMBL" id="CDH53292.1"/>
    </source>
</evidence>
<feature type="domain" description="N-end rule aminoacyl transferase C-terminal" evidence="8">
    <location>
        <begin position="160"/>
        <end position="302"/>
    </location>
</feature>